<dbReference type="InterPro" id="IPR053353">
    <property type="entry name" value="Plant_LTP_GPI-anchored"/>
</dbReference>
<evidence type="ECO:0000256" key="2">
    <source>
        <dbReference type="SAM" id="SignalP"/>
    </source>
</evidence>
<keyword evidence="5" id="KW-1185">Reference proteome</keyword>
<sequence>MAASTAVTVFLSLLLFPLLRPAAAPAPPPPPSPAPPAPDGCAGQIVLLSPCLPYVSSPPNDLASSAPPLCCAALAFARRSGLVSCLCYLVRERAMLGFPLNSTRLRSLPSDCSLTDAADSPRRNATVELDSLCSGSPPLPPLRSTKGSDVKTLPENSKSIASLSYRSLKYPGLRQFSSIECTSQD</sequence>
<dbReference type="PANTHER" id="PTHR35747:SF2">
    <property type="entry name" value="NON-SPECIFIC LIPID TRANSFER PROTEIN GPI-ANCHORED 25"/>
    <property type="match status" value="1"/>
</dbReference>
<accession>A0ABD3JJD7</accession>
<protein>
    <recommendedName>
        <fullName evidence="3">Bifunctional inhibitor/plant lipid transfer protein/seed storage helical domain-containing protein</fullName>
    </recommendedName>
</protein>
<keyword evidence="2" id="KW-0732">Signal</keyword>
<name>A0ABD3JJD7_EUCGL</name>
<reference evidence="4 5" key="1">
    <citation type="submission" date="2024-11" db="EMBL/GenBank/DDBJ databases">
        <title>Chromosome-level genome assembly of Eucalyptus globulus Labill. provides insights into its genome evolution.</title>
        <authorList>
            <person name="Li X."/>
        </authorList>
    </citation>
    <scope>NUCLEOTIDE SEQUENCE [LARGE SCALE GENOMIC DNA]</scope>
    <source>
        <strain evidence="4">CL2024</strain>
        <tissue evidence="4">Fresh tender leaves</tissue>
    </source>
</reference>
<organism evidence="4 5">
    <name type="scientific">Eucalyptus globulus</name>
    <name type="common">Tasmanian blue gum</name>
    <dbReference type="NCBI Taxonomy" id="34317"/>
    <lineage>
        <taxon>Eukaryota</taxon>
        <taxon>Viridiplantae</taxon>
        <taxon>Streptophyta</taxon>
        <taxon>Embryophyta</taxon>
        <taxon>Tracheophyta</taxon>
        <taxon>Spermatophyta</taxon>
        <taxon>Magnoliopsida</taxon>
        <taxon>eudicotyledons</taxon>
        <taxon>Gunneridae</taxon>
        <taxon>Pentapetalae</taxon>
        <taxon>rosids</taxon>
        <taxon>malvids</taxon>
        <taxon>Myrtales</taxon>
        <taxon>Myrtaceae</taxon>
        <taxon>Myrtoideae</taxon>
        <taxon>Eucalypteae</taxon>
        <taxon>Eucalyptus</taxon>
    </lineage>
</organism>
<gene>
    <name evidence="4" type="ORF">ACJRO7_032018</name>
</gene>
<evidence type="ECO:0000259" key="3">
    <source>
        <dbReference type="Pfam" id="PF14368"/>
    </source>
</evidence>
<dbReference type="PANTHER" id="PTHR35747">
    <property type="entry name" value="BIFUNCTIONAL INHIBITOR/LIPID-TRANSFER PROTEIN/SEED STORAGE 2S ALBUMIN SUPERFAMILY PROTEIN"/>
    <property type="match status" value="1"/>
</dbReference>
<feature type="domain" description="Bifunctional inhibitor/plant lipid transfer protein/seed storage helical" evidence="3">
    <location>
        <begin position="31"/>
        <end position="118"/>
    </location>
</feature>
<evidence type="ECO:0000313" key="4">
    <source>
        <dbReference type="EMBL" id="KAL3727202.1"/>
    </source>
</evidence>
<dbReference type="AlphaFoldDB" id="A0ABD3JJD7"/>
<comment type="caution">
    <text evidence="4">The sequence shown here is derived from an EMBL/GenBank/DDBJ whole genome shotgun (WGS) entry which is preliminary data.</text>
</comment>
<dbReference type="EMBL" id="JBJKBG010000008">
    <property type="protein sequence ID" value="KAL3727202.1"/>
    <property type="molecule type" value="Genomic_DNA"/>
</dbReference>
<dbReference type="InterPro" id="IPR016140">
    <property type="entry name" value="Bifunc_inhib/LTP/seed_store"/>
</dbReference>
<proteinExistence type="predicted"/>
<evidence type="ECO:0000256" key="1">
    <source>
        <dbReference type="SAM" id="MobiDB-lite"/>
    </source>
</evidence>
<dbReference type="CDD" id="cd00010">
    <property type="entry name" value="AAI_LTSS"/>
    <property type="match status" value="1"/>
</dbReference>
<evidence type="ECO:0000313" key="5">
    <source>
        <dbReference type="Proteomes" id="UP001634007"/>
    </source>
</evidence>
<dbReference type="InterPro" id="IPR036312">
    <property type="entry name" value="Bifun_inhib/LTP/seed_sf"/>
</dbReference>
<feature type="signal peptide" evidence="2">
    <location>
        <begin position="1"/>
        <end position="25"/>
    </location>
</feature>
<dbReference type="Pfam" id="PF14368">
    <property type="entry name" value="LTP_2"/>
    <property type="match status" value="1"/>
</dbReference>
<feature type="region of interest" description="Disordered" evidence="1">
    <location>
        <begin position="134"/>
        <end position="153"/>
    </location>
</feature>
<dbReference type="Proteomes" id="UP001634007">
    <property type="component" value="Unassembled WGS sequence"/>
</dbReference>
<dbReference type="Gene3D" id="1.10.110.10">
    <property type="entry name" value="Plant lipid-transfer and hydrophobic proteins"/>
    <property type="match status" value="1"/>
</dbReference>
<dbReference type="SUPFAM" id="SSF47699">
    <property type="entry name" value="Bifunctional inhibitor/lipid-transfer protein/seed storage 2S albumin"/>
    <property type="match status" value="1"/>
</dbReference>
<feature type="chain" id="PRO_5044813733" description="Bifunctional inhibitor/plant lipid transfer protein/seed storage helical domain-containing protein" evidence="2">
    <location>
        <begin position="26"/>
        <end position="185"/>
    </location>
</feature>